<dbReference type="EMBL" id="JANSLM010000001">
    <property type="protein sequence ID" value="MDT8836017.1"/>
    <property type="molecule type" value="Genomic_DNA"/>
</dbReference>
<dbReference type="RefSeq" id="WP_127837937.1">
    <property type="nucleotide sequence ID" value="NZ_CADFGE010000017.1"/>
</dbReference>
<evidence type="ECO:0000313" key="2">
    <source>
        <dbReference type="EMBL" id="MDT8836017.1"/>
    </source>
</evidence>
<dbReference type="Proteomes" id="UP000518681">
    <property type="component" value="Unassembled WGS sequence"/>
</dbReference>
<evidence type="ECO:0000313" key="4">
    <source>
        <dbReference type="Proteomes" id="UP001246473"/>
    </source>
</evidence>
<evidence type="ECO:0000313" key="1">
    <source>
        <dbReference type="EMBL" id="MBB6203222.1"/>
    </source>
</evidence>
<protein>
    <submittedName>
        <fullName evidence="2">Uncharacterized protein</fullName>
    </submittedName>
</protein>
<gene>
    <name evidence="1" type="ORF">GGD69_004100</name>
    <name evidence="2" type="ORF">ParKJ_01155</name>
</gene>
<dbReference type="EMBL" id="JACIIK010000007">
    <property type="protein sequence ID" value="MBB6203222.1"/>
    <property type="molecule type" value="Genomic_DNA"/>
</dbReference>
<dbReference type="Proteomes" id="UP001246473">
    <property type="component" value="Unassembled WGS sequence"/>
</dbReference>
<reference evidence="1 3" key="1">
    <citation type="submission" date="2020-08" db="EMBL/GenBank/DDBJ databases">
        <title>Genomic Encyclopedia of Type Strains, Phase IV (KMG-V): Genome sequencing to study the core and pangenomes of soil and plant-associated prokaryotes.</title>
        <authorList>
            <person name="Whitman W."/>
        </authorList>
    </citation>
    <scope>NUCLEOTIDE SEQUENCE [LARGE SCALE GENOMIC DNA]</scope>
    <source>
        <strain evidence="1 3">SEMIA 4013</strain>
    </source>
</reference>
<name>A0AAP5Q5C9_9BURK</name>
<reference evidence="2" key="2">
    <citation type="submission" date="2022-08" db="EMBL/GenBank/DDBJ databases">
        <authorList>
            <person name="Kim S.-J."/>
        </authorList>
    </citation>
    <scope>NUCLEOTIDE SEQUENCE</scope>
    <source>
        <strain evidence="2">KJ</strain>
    </source>
</reference>
<sequence length="77" mass="8576">MRTLGWLKAGPRAAGRLETKKAGALFAAYAEFKRGNDRQAFLYKNCPIQGAAHRKMARVNHSEKNANEGEMLLERGT</sequence>
<comment type="caution">
    <text evidence="2">The sequence shown here is derived from an EMBL/GenBank/DDBJ whole genome shotgun (WGS) entry which is preliminary data.</text>
</comment>
<dbReference type="AlphaFoldDB" id="A0AAP5Q5C9"/>
<evidence type="ECO:0000313" key="3">
    <source>
        <dbReference type="Proteomes" id="UP000518681"/>
    </source>
</evidence>
<organism evidence="2 4">
    <name type="scientific">Paraburkholderia fungorum</name>
    <dbReference type="NCBI Taxonomy" id="134537"/>
    <lineage>
        <taxon>Bacteria</taxon>
        <taxon>Pseudomonadati</taxon>
        <taxon>Pseudomonadota</taxon>
        <taxon>Betaproteobacteria</taxon>
        <taxon>Burkholderiales</taxon>
        <taxon>Burkholderiaceae</taxon>
        <taxon>Paraburkholderia</taxon>
    </lineage>
</organism>
<accession>A0AAP5Q5C9</accession>
<proteinExistence type="predicted"/>